<sequence>MSGLMWVGIAAPSRELLAKLRYLSEIVKSIG</sequence>
<protein>
    <submittedName>
        <fullName evidence="1">Uncharacterized protein</fullName>
    </submittedName>
</protein>
<keyword evidence="2" id="KW-1185">Reference proteome</keyword>
<proteinExistence type="predicted"/>
<name>A0ABS4R5C3_9HYPH</name>
<reference evidence="1 2" key="1">
    <citation type="submission" date="2021-03" db="EMBL/GenBank/DDBJ databases">
        <title>Genomic Encyclopedia of Type Strains, Phase IV (KMG-IV): sequencing the most valuable type-strain genomes for metagenomic binning, comparative biology and taxonomic classification.</title>
        <authorList>
            <person name="Goeker M."/>
        </authorList>
    </citation>
    <scope>NUCLEOTIDE SEQUENCE [LARGE SCALE GENOMIC DNA]</scope>
    <source>
        <strain evidence="1 2">DSM 13372</strain>
    </source>
</reference>
<gene>
    <name evidence="1" type="ORF">J2Z31_004629</name>
</gene>
<comment type="caution">
    <text evidence="1">The sequence shown here is derived from an EMBL/GenBank/DDBJ whole genome shotgun (WGS) entry which is preliminary data.</text>
</comment>
<evidence type="ECO:0000313" key="2">
    <source>
        <dbReference type="Proteomes" id="UP000730739"/>
    </source>
</evidence>
<evidence type="ECO:0000313" key="1">
    <source>
        <dbReference type="EMBL" id="MBP2238102.1"/>
    </source>
</evidence>
<dbReference type="Proteomes" id="UP000730739">
    <property type="component" value="Unassembled WGS sequence"/>
</dbReference>
<accession>A0ABS4R5C3</accession>
<organism evidence="1 2">
    <name type="scientific">Sinorhizobium kostiense</name>
    <dbReference type="NCBI Taxonomy" id="76747"/>
    <lineage>
        <taxon>Bacteria</taxon>
        <taxon>Pseudomonadati</taxon>
        <taxon>Pseudomonadota</taxon>
        <taxon>Alphaproteobacteria</taxon>
        <taxon>Hyphomicrobiales</taxon>
        <taxon>Rhizobiaceae</taxon>
        <taxon>Sinorhizobium/Ensifer group</taxon>
        <taxon>Sinorhizobium</taxon>
    </lineage>
</organism>
<dbReference type="EMBL" id="JAGILA010000007">
    <property type="protein sequence ID" value="MBP2238102.1"/>
    <property type="molecule type" value="Genomic_DNA"/>
</dbReference>